<reference evidence="2 3" key="1">
    <citation type="journal article" date="2013" name="Int. J. Syst. Evol. Microbiol.">
        <title>Aquimarina gracilis sp. nov., isolated from the gut microflora of a mussel, Mytilus coruscus, and emended description of Aquimarina spongiae.</title>
        <authorList>
            <person name="Park S.C."/>
            <person name="Choe H.N."/>
            <person name="Baik K.S."/>
            <person name="Seong C.N."/>
        </authorList>
    </citation>
    <scope>NUCLEOTIDE SEQUENCE [LARGE SCALE GENOMIC DNA]</scope>
    <source>
        <strain evidence="2 3">PSC32</strain>
    </source>
</reference>
<feature type="transmembrane region" description="Helical" evidence="1">
    <location>
        <begin position="20"/>
        <end position="41"/>
    </location>
</feature>
<keyword evidence="3" id="KW-1185">Reference proteome</keyword>
<evidence type="ECO:0000313" key="3">
    <source>
        <dbReference type="Proteomes" id="UP001327027"/>
    </source>
</evidence>
<keyword evidence="1" id="KW-0812">Transmembrane</keyword>
<protein>
    <submittedName>
        <fullName evidence="2">AtpZ/AtpI family protein</fullName>
    </submittedName>
</protein>
<sequence length="84" mass="9526">MSQQNNQPNRKDKGNQLKKYAALSGIAFQMGATIFLCAYAGKKLDAYYELEKQWFTMGLVLFGVTASIYVVIKQLNRINKSDNK</sequence>
<dbReference type="Pfam" id="PF09527">
    <property type="entry name" value="ATPase_gene1"/>
    <property type="match status" value="1"/>
</dbReference>
<dbReference type="Proteomes" id="UP001327027">
    <property type="component" value="Unassembled WGS sequence"/>
</dbReference>
<organism evidence="2 3">
    <name type="scientific">Aquimarina gracilis</name>
    <dbReference type="NCBI Taxonomy" id="874422"/>
    <lineage>
        <taxon>Bacteria</taxon>
        <taxon>Pseudomonadati</taxon>
        <taxon>Bacteroidota</taxon>
        <taxon>Flavobacteriia</taxon>
        <taxon>Flavobacteriales</taxon>
        <taxon>Flavobacteriaceae</taxon>
        <taxon>Aquimarina</taxon>
    </lineage>
</organism>
<evidence type="ECO:0000313" key="2">
    <source>
        <dbReference type="EMBL" id="MEB3347717.1"/>
    </source>
</evidence>
<accession>A0ABU6A0S5</accession>
<keyword evidence="1" id="KW-1133">Transmembrane helix</keyword>
<keyword evidence="1" id="KW-0472">Membrane</keyword>
<gene>
    <name evidence="2" type="ORF">U6A24_19725</name>
</gene>
<feature type="transmembrane region" description="Helical" evidence="1">
    <location>
        <begin position="53"/>
        <end position="72"/>
    </location>
</feature>
<evidence type="ECO:0000256" key="1">
    <source>
        <dbReference type="SAM" id="Phobius"/>
    </source>
</evidence>
<comment type="caution">
    <text evidence="2">The sequence shown here is derived from an EMBL/GenBank/DDBJ whole genome shotgun (WGS) entry which is preliminary data.</text>
</comment>
<proteinExistence type="predicted"/>
<dbReference type="InterPro" id="IPR032820">
    <property type="entry name" value="ATPase_put"/>
</dbReference>
<dbReference type="RefSeq" id="WP_324181742.1">
    <property type="nucleotide sequence ID" value="NZ_BAABAW010000006.1"/>
</dbReference>
<dbReference type="EMBL" id="JAYKLX010000010">
    <property type="protein sequence ID" value="MEB3347717.1"/>
    <property type="molecule type" value="Genomic_DNA"/>
</dbReference>
<name>A0ABU6A0S5_9FLAO</name>